<dbReference type="GeneID" id="10327303"/>
<protein>
    <submittedName>
        <fullName evidence="1">Uncharacterized protein</fullName>
    </submittedName>
</protein>
<organism evidence="1 2">
    <name type="scientific">Synechococcus phage S-ShM2</name>
    <dbReference type="NCBI Taxonomy" id="445683"/>
    <lineage>
        <taxon>Viruses</taxon>
        <taxon>Duplodnaviria</taxon>
        <taxon>Heunggongvirae</taxon>
        <taxon>Uroviricota</taxon>
        <taxon>Caudoviricetes</taxon>
        <taxon>Pantevenvirales</taxon>
        <taxon>Kyanoviridae</taxon>
        <taxon>Ahtivirus</taxon>
        <taxon>Ahtivirus sagseatwo</taxon>
    </lineage>
</organism>
<accession>E3SJG9</accession>
<proteinExistence type="predicted"/>
<dbReference type="EMBL" id="GU071096">
    <property type="protein sequence ID" value="ADO97759.1"/>
    <property type="molecule type" value="Genomic_DNA"/>
</dbReference>
<reference evidence="1 2" key="1">
    <citation type="journal article" date="2010" name="Environ. Microbiol.">
        <title>Genomic analysis of oceanic cyanobacterial myoviruses compared with T4-like myoviruses from diverse hosts and environments.</title>
        <authorList>
            <person name="Sullivan M.B."/>
            <person name="Huang K.H."/>
            <person name="Ignacio-Espinoza J.C."/>
            <person name="Berlin A.M."/>
            <person name="Kelly L."/>
            <person name="Weigele P.R."/>
            <person name="DeFrancesco A.S."/>
            <person name="Kern S.E."/>
            <person name="Thompson L.R."/>
            <person name="Young S."/>
            <person name="Yandava C."/>
            <person name="Fu R."/>
            <person name="Krastins B."/>
            <person name="Chase M."/>
            <person name="Sarracino D."/>
            <person name="Osburne M.S."/>
            <person name="Henn M.R."/>
            <person name="Chisholm S.W."/>
        </authorList>
    </citation>
    <scope>NUCLEOTIDE SEQUENCE [LARGE SCALE GENOMIC DNA]</scope>
    <source>
        <strain evidence="1">8102-4</strain>
    </source>
</reference>
<name>E3SJG9_9CAUD</name>
<evidence type="ECO:0000313" key="2">
    <source>
        <dbReference type="Proteomes" id="UP000006525"/>
    </source>
</evidence>
<evidence type="ECO:0000313" key="1">
    <source>
        <dbReference type="EMBL" id="ADO97759.1"/>
    </source>
</evidence>
<dbReference type="Proteomes" id="UP000006525">
    <property type="component" value="Segment"/>
</dbReference>
<gene>
    <name evidence="1" type="ORF">SShM2_148</name>
</gene>
<keyword evidence="2" id="KW-1185">Reference proteome</keyword>
<dbReference type="KEGG" id="vg:10327303"/>
<dbReference type="RefSeq" id="YP_004322814.1">
    <property type="nucleotide sequence ID" value="NC_015281.1"/>
</dbReference>
<sequence length="33" mass="3611">MNQALVVFGCLLPLALVAIILKLNSWVSKVNNE</sequence>